<proteinExistence type="predicted"/>
<evidence type="ECO:0000313" key="3">
    <source>
        <dbReference type="Proteomes" id="UP001633002"/>
    </source>
</evidence>
<evidence type="ECO:0000313" key="2">
    <source>
        <dbReference type="EMBL" id="KAL3684838.1"/>
    </source>
</evidence>
<keyword evidence="3" id="KW-1185">Reference proteome</keyword>
<name>A0ABD3H0C0_9MARC</name>
<sequence length="124" mass="13608">MDEIQAEAEQEGSSGSMHSTEMAVGSDERRFGGQVPMDREDYEALTTPEMEAVGTNAQRLQKAEGIAGQTPMKHVRQYGCTKIQFVGPRFDHLDFLYSPDPSNIPVGLAFTGVFFPSFSCVLLS</sequence>
<feature type="compositionally biased region" description="Acidic residues" evidence="1">
    <location>
        <begin position="1"/>
        <end position="10"/>
    </location>
</feature>
<feature type="region of interest" description="Disordered" evidence="1">
    <location>
        <begin position="1"/>
        <end position="36"/>
    </location>
</feature>
<comment type="caution">
    <text evidence="2">The sequence shown here is derived from an EMBL/GenBank/DDBJ whole genome shotgun (WGS) entry which is preliminary data.</text>
</comment>
<protein>
    <submittedName>
        <fullName evidence="2">Uncharacterized protein</fullName>
    </submittedName>
</protein>
<gene>
    <name evidence="2" type="ORF">R1sor_002860</name>
</gene>
<accession>A0ABD3H0C0</accession>
<dbReference type="EMBL" id="JBJQOH010000006">
    <property type="protein sequence ID" value="KAL3684838.1"/>
    <property type="molecule type" value="Genomic_DNA"/>
</dbReference>
<evidence type="ECO:0000256" key="1">
    <source>
        <dbReference type="SAM" id="MobiDB-lite"/>
    </source>
</evidence>
<dbReference type="Proteomes" id="UP001633002">
    <property type="component" value="Unassembled WGS sequence"/>
</dbReference>
<reference evidence="2 3" key="1">
    <citation type="submission" date="2024-09" db="EMBL/GenBank/DDBJ databases">
        <title>Chromosome-scale assembly of Riccia sorocarpa.</title>
        <authorList>
            <person name="Paukszto L."/>
        </authorList>
    </citation>
    <scope>NUCLEOTIDE SEQUENCE [LARGE SCALE GENOMIC DNA]</scope>
    <source>
        <strain evidence="2">LP-2024</strain>
        <tissue evidence="2">Aerial parts of the thallus</tissue>
    </source>
</reference>
<organism evidence="2 3">
    <name type="scientific">Riccia sorocarpa</name>
    <dbReference type="NCBI Taxonomy" id="122646"/>
    <lineage>
        <taxon>Eukaryota</taxon>
        <taxon>Viridiplantae</taxon>
        <taxon>Streptophyta</taxon>
        <taxon>Embryophyta</taxon>
        <taxon>Marchantiophyta</taxon>
        <taxon>Marchantiopsida</taxon>
        <taxon>Marchantiidae</taxon>
        <taxon>Marchantiales</taxon>
        <taxon>Ricciaceae</taxon>
        <taxon>Riccia</taxon>
    </lineage>
</organism>
<dbReference type="AlphaFoldDB" id="A0ABD3H0C0"/>